<name>A0A0S4JM06_BODSA</name>
<evidence type="ECO:0000313" key="2">
    <source>
        <dbReference type="Proteomes" id="UP000051952"/>
    </source>
</evidence>
<keyword evidence="2" id="KW-1185">Reference proteome</keyword>
<organism evidence="1 2">
    <name type="scientific">Bodo saltans</name>
    <name type="common">Flagellated protozoan</name>
    <dbReference type="NCBI Taxonomy" id="75058"/>
    <lineage>
        <taxon>Eukaryota</taxon>
        <taxon>Discoba</taxon>
        <taxon>Euglenozoa</taxon>
        <taxon>Kinetoplastea</taxon>
        <taxon>Metakinetoplastina</taxon>
        <taxon>Eubodonida</taxon>
        <taxon>Bodonidae</taxon>
        <taxon>Bodo</taxon>
    </lineage>
</organism>
<gene>
    <name evidence="1" type="ORF">BSAL_38160</name>
</gene>
<reference evidence="2" key="1">
    <citation type="submission" date="2015-09" db="EMBL/GenBank/DDBJ databases">
        <authorList>
            <consortium name="Pathogen Informatics"/>
        </authorList>
    </citation>
    <scope>NUCLEOTIDE SEQUENCE [LARGE SCALE GENOMIC DNA]</scope>
    <source>
        <strain evidence="2">Lake Konstanz</strain>
    </source>
</reference>
<evidence type="ECO:0000313" key="1">
    <source>
        <dbReference type="EMBL" id="CUG92551.1"/>
    </source>
</evidence>
<dbReference type="VEuPathDB" id="TriTrypDB:BSAL_38160"/>
<dbReference type="AlphaFoldDB" id="A0A0S4JM06"/>
<dbReference type="EMBL" id="CYKH01002060">
    <property type="protein sequence ID" value="CUG92551.1"/>
    <property type="molecule type" value="Genomic_DNA"/>
</dbReference>
<dbReference type="Proteomes" id="UP000051952">
    <property type="component" value="Unassembled WGS sequence"/>
</dbReference>
<sequence length="860" mass="95182">MKHQGVHAATQRGPCLTTLRSTCAAMSACRPSSAATFVGSRRRGEPNCVQWVCRQGLSSITRNMSSVKEFARVVKLFAAVSKKNDDAVLSIHTDAKYYDATTWPTHWGATEIELLLRGNIAHHDARPNYTSLATLLSIGDAESINVLLRVYVKPPPPKHLDVDAFIALHLGATKTESLNDTITPLSCQENNNKVFNVLNQALTPPAGSEKRNIACLVSPSGTLQMVNFLALKRLRATQCGRVIVRSCEKDKAQPWLTQLFEGHAVHSNRNALRAANSSDAALCGLIRSHVESVTGTSQDPSNYSDPKTAYDTWMVETAWHFQIEDETESMKPLIILDHCETLRFPSPTVQHKSFLENSFSKPFTLLEAFCLAIPAPHSILVAGCNAEFSTSNHLTLSVANVTNIGGPLAQSETRLRFSRDRTRAIIASHVDSNTANQRIGSVSALMRNLLSHGHDDVPMLQVLNLLRSDRLTPLVLPPKVHAPVVFPFFIHDVSVCCSLSISAAVLSHSWTFERPQRSRYFPPLLVPHSYREVEMFPTLRQYVRRDQPMFTLTLPCAQLFIMHTTAAMLSLQCTTRALRRYNHALGSRNEFETSSLASLLAIQCLRCMEAMLFPACDSTATTLDETTPSLVFHLHPQGLYAHILWCPRATRIKNPIVHEVGCVGATEGETTTRWLEVCLDNIGARLGKGMRGVDTLCVRGNIRILPLFDRCGSYERQIVRCNETVQVRPMSPNWLTSASTFNAMWLERVVEECGAAETLVRSCTRDAKFGSSRLDLAMADMALPALPVPETHPTDAGMCELIREHVKTVTGSLQDPTKYCDSRTASATWMSGTPRCFNIPANTKCVEPLIVLDSYEVPAQ</sequence>
<accession>A0A0S4JM06</accession>
<proteinExistence type="predicted"/>
<protein>
    <submittedName>
        <fullName evidence="1">Bodo-specific multi-copy gene family, putative</fullName>
    </submittedName>
</protein>